<comment type="similarity">
    <text evidence="1">Belongs to the sigma-70 factor family. ECF subfamily.</text>
</comment>
<dbReference type="PANTHER" id="PTHR43133">
    <property type="entry name" value="RNA POLYMERASE ECF-TYPE SIGMA FACTO"/>
    <property type="match status" value="1"/>
</dbReference>
<gene>
    <name evidence="7" type="ORF">GCM10017764_11070</name>
</gene>
<dbReference type="Proteomes" id="UP000620550">
    <property type="component" value="Unassembled WGS sequence"/>
</dbReference>
<dbReference type="EMBL" id="BNAF01000003">
    <property type="protein sequence ID" value="GHE29819.1"/>
    <property type="molecule type" value="Genomic_DNA"/>
</dbReference>
<keyword evidence="2" id="KW-0805">Transcription regulation</keyword>
<protein>
    <recommendedName>
        <fullName evidence="9">RNA polymerase sigma-70 factor</fullName>
    </recommendedName>
</protein>
<dbReference type="NCBIfam" id="TIGR02937">
    <property type="entry name" value="sigma70-ECF"/>
    <property type="match status" value="1"/>
</dbReference>
<keyword evidence="4" id="KW-0804">Transcription</keyword>
<keyword evidence="8" id="KW-1185">Reference proteome</keyword>
<evidence type="ECO:0000256" key="3">
    <source>
        <dbReference type="ARBA" id="ARBA00023082"/>
    </source>
</evidence>
<dbReference type="InterPro" id="IPR039425">
    <property type="entry name" value="RNA_pol_sigma-70-like"/>
</dbReference>
<dbReference type="InterPro" id="IPR036388">
    <property type="entry name" value="WH-like_DNA-bd_sf"/>
</dbReference>
<name>A0ABQ3HTG6_9SPHI</name>
<dbReference type="Pfam" id="PF04542">
    <property type="entry name" value="Sigma70_r2"/>
    <property type="match status" value="1"/>
</dbReference>
<keyword evidence="3" id="KW-0731">Sigma factor</keyword>
<dbReference type="InterPro" id="IPR013325">
    <property type="entry name" value="RNA_pol_sigma_r2"/>
</dbReference>
<dbReference type="InterPro" id="IPR013249">
    <property type="entry name" value="RNA_pol_sigma70_r4_t2"/>
</dbReference>
<sequence length="202" mass="24086">MAESLDMIFWQRITQGDYQAFNAIYDRYWNILLAIALKKVGDKELAMDIVQDLFIDIWQKRHSIQVQTSLRSYLTSALYFKVFMHFRRQGVQQKHIDQYHLLLETQECGEHFTSARYEESYETLLHAIQQSVHDMPQRMKEVFQLKYYRSLNNQEIAENLGLSTQTVKNQLSKGLQQIRRHMEAERMDTSMLSLIGIFLLFH</sequence>
<reference evidence="8" key="1">
    <citation type="journal article" date="2019" name="Int. J. Syst. Evol. Microbiol.">
        <title>The Global Catalogue of Microorganisms (GCM) 10K type strain sequencing project: providing services to taxonomists for standard genome sequencing and annotation.</title>
        <authorList>
            <consortium name="The Broad Institute Genomics Platform"/>
            <consortium name="The Broad Institute Genome Sequencing Center for Infectious Disease"/>
            <person name="Wu L."/>
            <person name="Ma J."/>
        </authorList>
    </citation>
    <scope>NUCLEOTIDE SEQUENCE [LARGE SCALE GENOMIC DNA]</scope>
    <source>
        <strain evidence="8">CGMCC 1.12966</strain>
    </source>
</reference>
<evidence type="ECO:0000256" key="1">
    <source>
        <dbReference type="ARBA" id="ARBA00010641"/>
    </source>
</evidence>
<dbReference type="Gene3D" id="1.10.10.10">
    <property type="entry name" value="Winged helix-like DNA-binding domain superfamily/Winged helix DNA-binding domain"/>
    <property type="match status" value="1"/>
</dbReference>
<evidence type="ECO:0008006" key="9">
    <source>
        <dbReference type="Google" id="ProtNLM"/>
    </source>
</evidence>
<evidence type="ECO:0000313" key="7">
    <source>
        <dbReference type="EMBL" id="GHE29819.1"/>
    </source>
</evidence>
<feature type="domain" description="RNA polymerase sigma-70 region 2" evidence="5">
    <location>
        <begin position="25"/>
        <end position="90"/>
    </location>
</feature>
<dbReference type="SUPFAM" id="SSF88946">
    <property type="entry name" value="Sigma2 domain of RNA polymerase sigma factors"/>
    <property type="match status" value="1"/>
</dbReference>
<evidence type="ECO:0000259" key="6">
    <source>
        <dbReference type="Pfam" id="PF08281"/>
    </source>
</evidence>
<dbReference type="InterPro" id="IPR014284">
    <property type="entry name" value="RNA_pol_sigma-70_dom"/>
</dbReference>
<organism evidence="7 8">
    <name type="scientific">Sphingobacterium griseoflavum</name>
    <dbReference type="NCBI Taxonomy" id="1474952"/>
    <lineage>
        <taxon>Bacteria</taxon>
        <taxon>Pseudomonadati</taxon>
        <taxon>Bacteroidota</taxon>
        <taxon>Sphingobacteriia</taxon>
        <taxon>Sphingobacteriales</taxon>
        <taxon>Sphingobacteriaceae</taxon>
        <taxon>Sphingobacterium</taxon>
    </lineage>
</organism>
<dbReference type="RefSeq" id="WP_189625624.1">
    <property type="nucleotide sequence ID" value="NZ_BNAF01000003.1"/>
</dbReference>
<evidence type="ECO:0000259" key="5">
    <source>
        <dbReference type="Pfam" id="PF04542"/>
    </source>
</evidence>
<dbReference type="InterPro" id="IPR007627">
    <property type="entry name" value="RNA_pol_sigma70_r2"/>
</dbReference>
<evidence type="ECO:0000313" key="8">
    <source>
        <dbReference type="Proteomes" id="UP000620550"/>
    </source>
</evidence>
<evidence type="ECO:0000256" key="4">
    <source>
        <dbReference type="ARBA" id="ARBA00023163"/>
    </source>
</evidence>
<dbReference type="InterPro" id="IPR013324">
    <property type="entry name" value="RNA_pol_sigma_r3/r4-like"/>
</dbReference>
<dbReference type="Gene3D" id="1.10.1740.10">
    <property type="match status" value="1"/>
</dbReference>
<dbReference type="PANTHER" id="PTHR43133:SF46">
    <property type="entry name" value="RNA POLYMERASE SIGMA-70 FACTOR ECF SUBFAMILY"/>
    <property type="match status" value="1"/>
</dbReference>
<evidence type="ECO:0000256" key="2">
    <source>
        <dbReference type="ARBA" id="ARBA00023015"/>
    </source>
</evidence>
<dbReference type="Pfam" id="PF08281">
    <property type="entry name" value="Sigma70_r4_2"/>
    <property type="match status" value="1"/>
</dbReference>
<dbReference type="SUPFAM" id="SSF88659">
    <property type="entry name" value="Sigma3 and sigma4 domains of RNA polymerase sigma factors"/>
    <property type="match status" value="1"/>
</dbReference>
<accession>A0ABQ3HTG6</accession>
<comment type="caution">
    <text evidence="7">The sequence shown here is derived from an EMBL/GenBank/DDBJ whole genome shotgun (WGS) entry which is preliminary data.</text>
</comment>
<proteinExistence type="inferred from homology"/>
<feature type="domain" description="RNA polymerase sigma factor 70 region 4 type 2" evidence="6">
    <location>
        <begin position="127"/>
        <end position="177"/>
    </location>
</feature>